<feature type="domain" description="Riboflavin kinase" evidence="16">
    <location>
        <begin position="182"/>
        <end position="305"/>
    </location>
</feature>
<dbReference type="GO" id="GO:0009398">
    <property type="term" value="P:FMN biosynthetic process"/>
    <property type="evidence" value="ECO:0007669"/>
    <property type="project" value="UniProtKB-UniPathway"/>
</dbReference>
<keyword evidence="9" id="KW-0808">Transferase</keyword>
<dbReference type="NCBIfam" id="NF004160">
    <property type="entry name" value="PRK05627.1-3"/>
    <property type="match status" value="1"/>
</dbReference>
<dbReference type="AlphaFoldDB" id="A0A381VU98"/>
<proteinExistence type="inferred from homology"/>
<dbReference type="SMART" id="SM00904">
    <property type="entry name" value="Flavokinase"/>
    <property type="match status" value="1"/>
</dbReference>
<evidence type="ECO:0000256" key="3">
    <source>
        <dbReference type="ARBA" id="ARBA00010214"/>
    </source>
</evidence>
<dbReference type="CDD" id="cd02064">
    <property type="entry name" value="FAD_synthetase_N"/>
    <property type="match status" value="1"/>
</dbReference>
<evidence type="ECO:0000256" key="12">
    <source>
        <dbReference type="ARBA" id="ARBA00022777"/>
    </source>
</evidence>
<organism evidence="17">
    <name type="scientific">marine metagenome</name>
    <dbReference type="NCBI Taxonomy" id="408172"/>
    <lineage>
        <taxon>unclassified sequences</taxon>
        <taxon>metagenomes</taxon>
        <taxon>ecological metagenomes</taxon>
    </lineage>
</organism>
<keyword evidence="13" id="KW-0274">FAD</keyword>
<dbReference type="SUPFAM" id="SSF52374">
    <property type="entry name" value="Nucleotidylyl transferase"/>
    <property type="match status" value="1"/>
</dbReference>
<dbReference type="PIRSF" id="PIRSF004491">
    <property type="entry name" value="FAD_Synth"/>
    <property type="match status" value="1"/>
</dbReference>
<evidence type="ECO:0000256" key="2">
    <source>
        <dbReference type="ARBA" id="ARBA00005201"/>
    </source>
</evidence>
<protein>
    <recommendedName>
        <fullName evidence="6">Bifunctional riboflavin kinase/FMN adenylyltransferase</fullName>
        <ecNumber evidence="4">2.7.1.26</ecNumber>
        <ecNumber evidence="5">2.7.7.2</ecNumber>
    </recommendedName>
</protein>
<dbReference type="NCBIfam" id="NF004162">
    <property type="entry name" value="PRK05627.1-5"/>
    <property type="match status" value="1"/>
</dbReference>
<evidence type="ECO:0000256" key="8">
    <source>
        <dbReference type="ARBA" id="ARBA00022643"/>
    </source>
</evidence>
<dbReference type="GO" id="GO:0005524">
    <property type="term" value="F:ATP binding"/>
    <property type="evidence" value="ECO:0007669"/>
    <property type="project" value="UniProtKB-KW"/>
</dbReference>
<dbReference type="Pfam" id="PF01687">
    <property type="entry name" value="Flavokinase"/>
    <property type="match status" value="1"/>
</dbReference>
<dbReference type="GO" id="GO:0008531">
    <property type="term" value="F:riboflavin kinase activity"/>
    <property type="evidence" value="ECO:0007669"/>
    <property type="project" value="UniProtKB-EC"/>
</dbReference>
<dbReference type="GO" id="GO:0003919">
    <property type="term" value="F:FMN adenylyltransferase activity"/>
    <property type="evidence" value="ECO:0007669"/>
    <property type="project" value="UniProtKB-EC"/>
</dbReference>
<keyword evidence="8" id="KW-0288">FMN</keyword>
<name>A0A381VU98_9ZZZZ</name>
<dbReference type="EC" id="2.7.7.2" evidence="5"/>
<sequence>MQVYRFQKKPVDIPRTVVTIGNFDGIHLGHRALISAAVNEAQLRGCASALVTFNPHPQEIIHSQQPVSHICTSVHQLRLLEEQGLDEVHVIQFTRELSQMLPEEFALQFLIKRFDLVKLVIGYDFRFGKHRAGDFKLLENLSQQYNFSLEEIAPVQQKGQTVSSSLIRQLIREFRFAEIPQYLGRDYSIYGKVEKGEQRGKKLGFSTANIFPEVTLALAAGVYVTKIKLAKKIYYGVTNAGNKPTFGNNTFTVETFIFDFEDDIYGEYLEVIPLHQLRPETKFKGMEDLKKQIMKDVKSAQKYLISNNLSSKNS</sequence>
<dbReference type="SUPFAM" id="SSF82114">
    <property type="entry name" value="Riboflavin kinase-like"/>
    <property type="match status" value="1"/>
</dbReference>
<evidence type="ECO:0000256" key="9">
    <source>
        <dbReference type="ARBA" id="ARBA00022679"/>
    </source>
</evidence>
<dbReference type="Gene3D" id="2.40.30.30">
    <property type="entry name" value="Riboflavin kinase-like"/>
    <property type="match status" value="1"/>
</dbReference>
<evidence type="ECO:0000256" key="1">
    <source>
        <dbReference type="ARBA" id="ARBA00004726"/>
    </source>
</evidence>
<keyword evidence="10" id="KW-0548">Nucleotidyltransferase</keyword>
<dbReference type="GO" id="GO:0009231">
    <property type="term" value="P:riboflavin biosynthetic process"/>
    <property type="evidence" value="ECO:0007669"/>
    <property type="project" value="InterPro"/>
</dbReference>
<dbReference type="GO" id="GO:0006747">
    <property type="term" value="P:FAD biosynthetic process"/>
    <property type="evidence" value="ECO:0007669"/>
    <property type="project" value="UniProtKB-UniPathway"/>
</dbReference>
<evidence type="ECO:0000313" key="17">
    <source>
        <dbReference type="EMBL" id="SVA43855.1"/>
    </source>
</evidence>
<reference evidence="17" key="1">
    <citation type="submission" date="2018-05" db="EMBL/GenBank/DDBJ databases">
        <authorList>
            <person name="Lanie J.A."/>
            <person name="Ng W.-L."/>
            <person name="Kazmierczak K.M."/>
            <person name="Andrzejewski T.M."/>
            <person name="Davidsen T.M."/>
            <person name="Wayne K.J."/>
            <person name="Tettelin H."/>
            <person name="Glass J.I."/>
            <person name="Rusch D."/>
            <person name="Podicherti R."/>
            <person name="Tsui H.-C.T."/>
            <person name="Winkler M.E."/>
        </authorList>
    </citation>
    <scope>NUCLEOTIDE SEQUENCE</scope>
</reference>
<evidence type="ECO:0000256" key="14">
    <source>
        <dbReference type="ARBA" id="ARBA00022840"/>
    </source>
</evidence>
<evidence type="ECO:0000256" key="15">
    <source>
        <dbReference type="ARBA" id="ARBA00023268"/>
    </source>
</evidence>
<keyword evidence="11" id="KW-0547">Nucleotide-binding</keyword>
<gene>
    <name evidence="17" type="ORF">METZ01_LOCUS96709</name>
</gene>
<evidence type="ECO:0000256" key="10">
    <source>
        <dbReference type="ARBA" id="ARBA00022695"/>
    </source>
</evidence>
<dbReference type="EC" id="2.7.1.26" evidence="4"/>
<keyword evidence="14" id="KW-0067">ATP-binding</keyword>
<dbReference type="InterPro" id="IPR023465">
    <property type="entry name" value="Riboflavin_kinase_dom_sf"/>
</dbReference>
<comment type="similarity">
    <text evidence="3">Belongs to the RibF family.</text>
</comment>
<dbReference type="InterPro" id="IPR014729">
    <property type="entry name" value="Rossmann-like_a/b/a_fold"/>
</dbReference>
<evidence type="ECO:0000256" key="7">
    <source>
        <dbReference type="ARBA" id="ARBA00022630"/>
    </source>
</evidence>
<evidence type="ECO:0000256" key="11">
    <source>
        <dbReference type="ARBA" id="ARBA00022741"/>
    </source>
</evidence>
<keyword evidence="15" id="KW-0511">Multifunctional enzyme</keyword>
<dbReference type="NCBIfam" id="TIGR00083">
    <property type="entry name" value="ribF"/>
    <property type="match status" value="1"/>
</dbReference>
<dbReference type="UniPathway" id="UPA00277">
    <property type="reaction ID" value="UER00407"/>
</dbReference>
<comment type="pathway">
    <text evidence="2">Cofactor biosynthesis; FMN biosynthesis; FMN from riboflavin (ATP route): step 1/1.</text>
</comment>
<dbReference type="EMBL" id="UINC01009800">
    <property type="protein sequence ID" value="SVA43855.1"/>
    <property type="molecule type" value="Genomic_DNA"/>
</dbReference>
<dbReference type="InterPro" id="IPR023468">
    <property type="entry name" value="Riboflavin_kinase"/>
</dbReference>
<dbReference type="PANTHER" id="PTHR22749">
    <property type="entry name" value="RIBOFLAVIN KINASE/FMN ADENYLYLTRANSFERASE"/>
    <property type="match status" value="1"/>
</dbReference>
<evidence type="ECO:0000256" key="13">
    <source>
        <dbReference type="ARBA" id="ARBA00022827"/>
    </source>
</evidence>
<accession>A0A381VU98</accession>
<evidence type="ECO:0000256" key="5">
    <source>
        <dbReference type="ARBA" id="ARBA00012393"/>
    </source>
</evidence>
<dbReference type="InterPro" id="IPR015864">
    <property type="entry name" value="FAD_synthase"/>
</dbReference>
<dbReference type="InterPro" id="IPR002606">
    <property type="entry name" value="Riboflavin_kinase_bac"/>
</dbReference>
<dbReference type="InterPro" id="IPR015865">
    <property type="entry name" value="Riboflavin_kinase_bac/euk"/>
</dbReference>
<keyword evidence="12" id="KW-0418">Kinase</keyword>
<dbReference type="PANTHER" id="PTHR22749:SF6">
    <property type="entry name" value="RIBOFLAVIN KINASE"/>
    <property type="match status" value="1"/>
</dbReference>
<dbReference type="FunFam" id="3.40.50.620:FF:000021">
    <property type="entry name" value="Riboflavin biosynthesis protein"/>
    <property type="match status" value="1"/>
</dbReference>
<evidence type="ECO:0000256" key="4">
    <source>
        <dbReference type="ARBA" id="ARBA00012105"/>
    </source>
</evidence>
<dbReference type="UniPathway" id="UPA00276">
    <property type="reaction ID" value="UER00406"/>
</dbReference>
<dbReference type="Pfam" id="PF06574">
    <property type="entry name" value="FAD_syn"/>
    <property type="match status" value="1"/>
</dbReference>
<evidence type="ECO:0000259" key="16">
    <source>
        <dbReference type="SMART" id="SM00904"/>
    </source>
</evidence>
<dbReference type="Gene3D" id="3.40.50.620">
    <property type="entry name" value="HUPs"/>
    <property type="match status" value="1"/>
</dbReference>
<keyword evidence="7" id="KW-0285">Flavoprotein</keyword>
<evidence type="ECO:0000256" key="6">
    <source>
        <dbReference type="ARBA" id="ARBA00018483"/>
    </source>
</evidence>
<comment type="pathway">
    <text evidence="1">Cofactor biosynthesis; FAD biosynthesis; FAD from FMN: step 1/1.</text>
</comment>